<accession>G7W888</accession>
<proteinExistence type="predicted"/>
<sequence length="35" mass="4092">MIFADLQGTLNLNPVEEANLAELWTYFLLLWNKIP</sequence>
<reference evidence="1 2" key="2">
    <citation type="journal article" date="2012" name="J. Bacteriol.">
        <title>Complete genome sequences of Desulfosporosinus orientis DSM765T, Desulfosporosinus youngiae DSM17734T, Desulfosporosinus meridiei DSM13257T, and Desulfosporosinus acidiphilus DSM22704T.</title>
        <authorList>
            <person name="Pester M."/>
            <person name="Brambilla E."/>
            <person name="Alazard D."/>
            <person name="Rattei T."/>
            <person name="Weinmaier T."/>
            <person name="Han J."/>
            <person name="Lucas S."/>
            <person name="Lapidus A."/>
            <person name="Cheng J.F."/>
            <person name="Goodwin L."/>
            <person name="Pitluck S."/>
            <person name="Peters L."/>
            <person name="Ovchinnikova G."/>
            <person name="Teshima H."/>
            <person name="Detter J.C."/>
            <person name="Han C.S."/>
            <person name="Tapia R."/>
            <person name="Land M.L."/>
            <person name="Hauser L."/>
            <person name="Kyrpides N.C."/>
            <person name="Ivanova N.N."/>
            <person name="Pagani I."/>
            <person name="Huntmann M."/>
            <person name="Wei C.L."/>
            <person name="Davenport K.W."/>
            <person name="Daligault H."/>
            <person name="Chain P.S."/>
            <person name="Chen A."/>
            <person name="Mavromatis K."/>
            <person name="Markowitz V."/>
            <person name="Szeto E."/>
            <person name="Mikhailova N."/>
            <person name="Pati A."/>
            <person name="Wagner M."/>
            <person name="Woyke T."/>
            <person name="Ollivier B."/>
            <person name="Klenk H.P."/>
            <person name="Spring S."/>
            <person name="Loy A."/>
        </authorList>
    </citation>
    <scope>NUCLEOTIDE SEQUENCE [LARGE SCALE GENOMIC DNA]</scope>
    <source>
        <strain evidence="2">ATCC 19365 / DSM 765 / NCIMB 8382 / VKM B-1628</strain>
    </source>
</reference>
<dbReference type="KEGG" id="dor:Desor_1060"/>
<dbReference type="Proteomes" id="UP000006346">
    <property type="component" value="Chromosome"/>
</dbReference>
<protein>
    <submittedName>
        <fullName evidence="1">Uncharacterized protein</fullName>
    </submittedName>
</protein>
<gene>
    <name evidence="1" type="ordered locus">Desor_1060</name>
</gene>
<dbReference type="AlphaFoldDB" id="G7W888"/>
<evidence type="ECO:0000313" key="1">
    <source>
        <dbReference type="EMBL" id="AET66734.1"/>
    </source>
</evidence>
<evidence type="ECO:0000313" key="2">
    <source>
        <dbReference type="Proteomes" id="UP000006346"/>
    </source>
</evidence>
<reference evidence="2" key="1">
    <citation type="submission" date="2011-11" db="EMBL/GenBank/DDBJ databases">
        <title>Complete sequence of Desulfosporosinus orientis DSM 765.</title>
        <authorList>
            <person name="Lucas S."/>
            <person name="Han J."/>
            <person name="Lapidus A."/>
            <person name="Cheng J.-F."/>
            <person name="Goodwin L."/>
            <person name="Pitluck S."/>
            <person name="Peters L."/>
            <person name="Ovchinnikova G."/>
            <person name="Teshima H."/>
            <person name="Detter J.C."/>
            <person name="Han C."/>
            <person name="Tapia R."/>
            <person name="Land M."/>
            <person name="Hauser L."/>
            <person name="Kyrpides N."/>
            <person name="Ivanova N."/>
            <person name="Pagani I."/>
            <person name="Pester M."/>
            <person name="Spring S."/>
            <person name="Ollivier B."/>
            <person name="Rattei T."/>
            <person name="Klenk H.-P."/>
            <person name="Wagner M."/>
            <person name="Loy A."/>
            <person name="Woyke T."/>
        </authorList>
    </citation>
    <scope>NUCLEOTIDE SEQUENCE [LARGE SCALE GENOMIC DNA]</scope>
    <source>
        <strain evidence="2">ATCC 19365 / DSM 765 / NCIMB 8382 / VKM B-1628</strain>
    </source>
</reference>
<dbReference type="HOGENOM" id="CLU_3364617_0_0_9"/>
<dbReference type="EMBL" id="CP003108">
    <property type="protein sequence ID" value="AET66734.1"/>
    <property type="molecule type" value="Genomic_DNA"/>
</dbReference>
<name>G7W888_DESOD</name>
<keyword evidence="2" id="KW-1185">Reference proteome</keyword>
<organism evidence="1 2">
    <name type="scientific">Desulfosporosinus orientis (strain ATCC 19365 / DSM 765 / NCIMB 8382 / VKM B-1628 / Singapore I)</name>
    <name type="common">Desulfotomaculum orientis</name>
    <dbReference type="NCBI Taxonomy" id="768706"/>
    <lineage>
        <taxon>Bacteria</taxon>
        <taxon>Bacillati</taxon>
        <taxon>Bacillota</taxon>
        <taxon>Clostridia</taxon>
        <taxon>Eubacteriales</taxon>
        <taxon>Desulfitobacteriaceae</taxon>
        <taxon>Desulfosporosinus</taxon>
    </lineage>
</organism>